<sequence length="204" mass="21565">MQDRGHPMVVLSILGENLTGHVAGEDVAAITAELKRGAKILSTSSTTSCSSSSSSTEETSQSPFSRLIQPLPFFGQRLPGRLVEIQIESATDFEKSKGFVLSRFRLTAKGDGTASGEDSGTTNKTDMTEKRKREEVDEGEEDATQTEATGDREGAAKKKRSCFGGSVSGGRAAGKVPGGGVSGGSSRDELKCVGKEERSSVRKW</sequence>
<gene>
    <name evidence="2" type="ORF">Cvel_23208</name>
</gene>
<feature type="compositionally biased region" description="Gly residues" evidence="1">
    <location>
        <begin position="166"/>
        <end position="183"/>
    </location>
</feature>
<dbReference type="EMBL" id="CDMZ01001509">
    <property type="protein sequence ID" value="CEM33643.1"/>
    <property type="molecule type" value="Genomic_DNA"/>
</dbReference>
<dbReference type="VEuPathDB" id="CryptoDB:Cvel_23208"/>
<feature type="compositionally biased region" description="Polar residues" evidence="1">
    <location>
        <begin position="116"/>
        <end position="125"/>
    </location>
</feature>
<feature type="region of interest" description="Disordered" evidence="1">
    <location>
        <begin position="41"/>
        <end position="64"/>
    </location>
</feature>
<protein>
    <submittedName>
        <fullName evidence="2">Uncharacterized protein</fullName>
    </submittedName>
</protein>
<feature type="region of interest" description="Disordered" evidence="1">
    <location>
        <begin position="110"/>
        <end position="204"/>
    </location>
</feature>
<name>A0A0G4GT65_9ALVE</name>
<feature type="compositionally biased region" description="Basic and acidic residues" evidence="1">
    <location>
        <begin position="126"/>
        <end position="135"/>
    </location>
</feature>
<evidence type="ECO:0000313" key="2">
    <source>
        <dbReference type="EMBL" id="CEM33643.1"/>
    </source>
</evidence>
<feature type="compositionally biased region" description="Low complexity" evidence="1">
    <location>
        <begin position="42"/>
        <end position="62"/>
    </location>
</feature>
<reference evidence="2" key="1">
    <citation type="submission" date="2014-11" db="EMBL/GenBank/DDBJ databases">
        <authorList>
            <person name="Otto D Thomas"/>
            <person name="Naeem Raeece"/>
        </authorList>
    </citation>
    <scope>NUCLEOTIDE SEQUENCE</scope>
</reference>
<feature type="compositionally biased region" description="Basic and acidic residues" evidence="1">
    <location>
        <begin position="186"/>
        <end position="204"/>
    </location>
</feature>
<evidence type="ECO:0000256" key="1">
    <source>
        <dbReference type="SAM" id="MobiDB-lite"/>
    </source>
</evidence>
<dbReference type="AlphaFoldDB" id="A0A0G4GT65"/>
<organism evidence="2">
    <name type="scientific">Chromera velia CCMP2878</name>
    <dbReference type="NCBI Taxonomy" id="1169474"/>
    <lineage>
        <taxon>Eukaryota</taxon>
        <taxon>Sar</taxon>
        <taxon>Alveolata</taxon>
        <taxon>Colpodellida</taxon>
        <taxon>Chromeraceae</taxon>
        <taxon>Chromera</taxon>
    </lineage>
</organism>
<proteinExistence type="predicted"/>
<accession>A0A0G4GT65</accession>